<comment type="caution">
    <text evidence="1">The sequence shown here is derived from an EMBL/GenBank/DDBJ whole genome shotgun (WGS) entry which is preliminary data.</text>
</comment>
<organism evidence="1 2">
    <name type="scientific">Aeromicrobium alkaliterrae</name>
    <dbReference type="NCBI Taxonomy" id="302168"/>
    <lineage>
        <taxon>Bacteria</taxon>
        <taxon>Bacillati</taxon>
        <taxon>Actinomycetota</taxon>
        <taxon>Actinomycetes</taxon>
        <taxon>Propionibacteriales</taxon>
        <taxon>Nocardioidaceae</taxon>
        <taxon>Aeromicrobium</taxon>
    </lineage>
</organism>
<keyword evidence="2" id="KW-1185">Reference proteome</keyword>
<dbReference type="Proteomes" id="UP001501057">
    <property type="component" value="Unassembled WGS sequence"/>
</dbReference>
<evidence type="ECO:0008006" key="3">
    <source>
        <dbReference type="Google" id="ProtNLM"/>
    </source>
</evidence>
<protein>
    <recommendedName>
        <fullName evidence="3">DNA-directed RNA polymerase subunit beta</fullName>
    </recommendedName>
</protein>
<name>A0ABP4VPP5_9ACTN</name>
<gene>
    <name evidence="1" type="ORF">GCM10009710_06080</name>
</gene>
<evidence type="ECO:0000313" key="1">
    <source>
        <dbReference type="EMBL" id="GAA1728227.1"/>
    </source>
</evidence>
<accession>A0ABP4VPP5</accession>
<sequence length="197" mass="20926">MGDFHRPALPGPKAFQDVVGTPDPAEATAAGHRIAHLLVRGTDSAADEALVERVVTLVDVEGLGTLADLWAACPADTVAGCLWRLYLIHTWVHRQPDQAAREYAAGIAHAPVQNALAGVVEPPTPEDVVRLVDAVLRGVVRSDFDVTLDRAAAFAHVAAVGRAQLESGDPQSAARLFDLARQLRHAATLERSGSLWA</sequence>
<dbReference type="EMBL" id="BAAAME010000002">
    <property type="protein sequence ID" value="GAA1728227.1"/>
    <property type="molecule type" value="Genomic_DNA"/>
</dbReference>
<evidence type="ECO:0000313" key="2">
    <source>
        <dbReference type="Proteomes" id="UP001501057"/>
    </source>
</evidence>
<reference evidence="2" key="1">
    <citation type="journal article" date="2019" name="Int. J. Syst. Evol. Microbiol.">
        <title>The Global Catalogue of Microorganisms (GCM) 10K type strain sequencing project: providing services to taxonomists for standard genome sequencing and annotation.</title>
        <authorList>
            <consortium name="The Broad Institute Genomics Platform"/>
            <consortium name="The Broad Institute Genome Sequencing Center for Infectious Disease"/>
            <person name="Wu L."/>
            <person name="Ma J."/>
        </authorList>
    </citation>
    <scope>NUCLEOTIDE SEQUENCE [LARGE SCALE GENOMIC DNA]</scope>
    <source>
        <strain evidence="2">JCM 13518</strain>
    </source>
</reference>
<proteinExistence type="predicted"/>
<dbReference type="RefSeq" id="WP_344197609.1">
    <property type="nucleotide sequence ID" value="NZ_BAAAME010000002.1"/>
</dbReference>